<gene>
    <name evidence="2" type="ORF">J0X25_18700</name>
</gene>
<feature type="transmembrane region" description="Helical" evidence="1">
    <location>
        <begin position="9"/>
        <end position="30"/>
    </location>
</feature>
<dbReference type="InterPro" id="IPR055707">
    <property type="entry name" value="DUF7283"/>
</dbReference>
<dbReference type="Proteomes" id="UP000663203">
    <property type="component" value="Chromosome"/>
</dbReference>
<accession>A0A8A2VCY3</accession>
<protein>
    <submittedName>
        <fullName evidence="2">Uncharacterized protein</fullName>
    </submittedName>
</protein>
<reference evidence="2 3" key="1">
    <citation type="submission" date="2021-03" db="EMBL/GenBank/DDBJ databases">
        <title>Haloterrigena longa sp. nov. and Haloterrigena limicola sp. nov., extremely halophilic archaea isolated from a salt lake.</title>
        <authorList>
            <person name="Henglin C."/>
        </authorList>
    </citation>
    <scope>NUCLEOTIDE SEQUENCE [LARGE SCALE GENOMIC DNA]</scope>
    <source>
        <strain evidence="2 3">KZCA68</strain>
    </source>
</reference>
<dbReference type="KEGG" id="hakz:J0X25_18700"/>
<sequence length="309" mass="33211">MDWEAPVDAWYVFLAVSIVSVAVAGVVFGLPTGPPPDSNQAANAIESVASSPTEASATWAYEAETVVIDGPTIEMENEHGTSHASAEYDAVVVPVNDSDRLENIARGAAFEAEYADELDDEDTHAVQAFLGELETAYEKNSGEPMTASGELVVRQVSVDPDGDEVENEYESATLEVTETSRFDNVREVTLSYDGVSGRTVELNLDGTYTTGSDLSYSEDRSFRFGDGSIVVSDISSPDVGFAGDPPLSYTVDFDGIAGADITWSGTDLGVDGTVTWDNEIERSAEFDDSAPFVEHREDTDRYHVTLVIV</sequence>
<evidence type="ECO:0000313" key="2">
    <source>
        <dbReference type="EMBL" id="QSW99371.1"/>
    </source>
</evidence>
<keyword evidence="3" id="KW-1185">Reference proteome</keyword>
<evidence type="ECO:0000256" key="1">
    <source>
        <dbReference type="SAM" id="Phobius"/>
    </source>
</evidence>
<dbReference type="AlphaFoldDB" id="A0A8A2VCY3"/>
<dbReference type="GeneID" id="63189379"/>
<evidence type="ECO:0000313" key="3">
    <source>
        <dbReference type="Proteomes" id="UP000663203"/>
    </source>
</evidence>
<dbReference type="EMBL" id="CP071462">
    <property type="protein sequence ID" value="QSW99371.1"/>
    <property type="molecule type" value="Genomic_DNA"/>
</dbReference>
<dbReference type="Pfam" id="PF23954">
    <property type="entry name" value="DUF7283"/>
    <property type="match status" value="1"/>
</dbReference>
<proteinExistence type="predicted"/>
<name>A0A8A2VCY3_9EURY</name>
<keyword evidence="1" id="KW-0812">Transmembrane</keyword>
<dbReference type="RefSeq" id="WP_207288978.1">
    <property type="nucleotide sequence ID" value="NZ_CP071462.1"/>
</dbReference>
<organism evidence="2 3">
    <name type="scientific">Haloterrigena alkaliphila</name>
    <dbReference type="NCBI Taxonomy" id="2816475"/>
    <lineage>
        <taxon>Archaea</taxon>
        <taxon>Methanobacteriati</taxon>
        <taxon>Methanobacteriota</taxon>
        <taxon>Stenosarchaea group</taxon>
        <taxon>Halobacteria</taxon>
        <taxon>Halobacteriales</taxon>
        <taxon>Natrialbaceae</taxon>
        <taxon>Haloterrigena</taxon>
    </lineage>
</organism>
<keyword evidence="1" id="KW-1133">Transmembrane helix</keyword>
<keyword evidence="1" id="KW-0472">Membrane</keyword>